<proteinExistence type="predicted"/>
<reference evidence="1 2" key="1">
    <citation type="submission" date="2006-09" db="EMBL/GenBank/DDBJ databases">
        <title>Sequence and annotation of the 288-kb ATCV-1 virus that infects an endosymbiotic Chlorella strain of the heliozoon Acanthocystis turfacea.</title>
        <authorList>
            <person name="Fitzgerald L.A."/>
            <person name="Graves M.V."/>
            <person name="Li X."/>
            <person name="Pfitzner A.J.P."/>
            <person name="Hartigan J."/>
            <person name="Van Etten J.L."/>
        </authorList>
    </citation>
    <scope>NUCLEOTIDE SEQUENCE [LARGE SCALE GENOMIC DNA]</scope>
    <source>
        <strain evidence="1 2">ATCV-1</strain>
    </source>
</reference>
<dbReference type="GeneID" id="5470790"/>
<name>A7K7Y7_9PHYC</name>
<gene>
    <name evidence="1" type="primary">Z027L</name>
    <name evidence="1" type="ORF">ATCV1_Z027L</name>
</gene>
<dbReference type="InterPro" id="IPR036770">
    <property type="entry name" value="Ankyrin_rpt-contain_sf"/>
</dbReference>
<dbReference type="OrthoDB" id="3316at10239"/>
<dbReference type="PANTHER" id="PTHR24121">
    <property type="entry name" value="NO MECHANORECEPTOR POTENTIAL C, ISOFORM D-RELATED"/>
    <property type="match status" value="1"/>
</dbReference>
<dbReference type="KEGG" id="vg:5470790"/>
<dbReference type="Gene3D" id="1.25.40.20">
    <property type="entry name" value="Ankyrin repeat-containing domain"/>
    <property type="match status" value="2"/>
</dbReference>
<dbReference type="PANTHER" id="PTHR24121:SF23">
    <property type="entry name" value="NO MECHANORECEPTOR POTENTIAL C, ISOFORM H"/>
    <property type="match status" value="1"/>
</dbReference>
<evidence type="ECO:0000313" key="2">
    <source>
        <dbReference type="Proteomes" id="UP000202420"/>
    </source>
</evidence>
<sequence>MDPNKLQDQHMVIEHLKKHPDEVSCVDDDENSLLQIYSAERFKDLQDFLLETFPEIVHSQNYEGRNALFDAVDSANSYLVRRILEVSPDALWTENDNGETPFEYDMQYNINNGIFEAILPFVRVEDVGLPELWKLTKNSLASYKKAVLMLETFPELFDYREHGEYSILAVVARSCFSYAQPFIKYICSKRPDLLLEPDVDGMLPAHVALTYDALDLMHTYAPECLTAKDNDGNAPFHYTKIFTRQTSLDNLLKARPDILAIPDKNGITLPMILVMTNSVPGGMLARILRNHKECFPLEDTKGNTFLHYATECKRVGWGTLCGNIARELPELVLKKNTTGLTALDIALENSGDVSSRTEKEIFFAACAEVCDLPDNIWSAFTFTSRSIEKSFGSILKRSEVSAAKAFGLLSSKYQHRIHTVLKCSKSLPRDIVVKIIVKVTQT</sequence>
<protein>
    <submittedName>
        <fullName evidence="1">Uncharacterized protein Z027L</fullName>
    </submittedName>
</protein>
<evidence type="ECO:0000313" key="1">
    <source>
        <dbReference type="EMBL" id="ABT16161.1"/>
    </source>
</evidence>
<organism evidence="1 2">
    <name type="scientific">Chlorovirus heliozoae</name>
    <dbReference type="NCBI Taxonomy" id="322019"/>
    <lineage>
        <taxon>Viruses</taxon>
        <taxon>Varidnaviria</taxon>
        <taxon>Bamfordvirae</taxon>
        <taxon>Nucleocytoviricota</taxon>
        <taxon>Megaviricetes</taxon>
        <taxon>Algavirales</taxon>
        <taxon>Phycodnaviridae</taxon>
        <taxon>Chlorovirus</taxon>
    </lineage>
</organism>
<dbReference type="RefSeq" id="YP_001426508.1">
    <property type="nucleotide sequence ID" value="NC_008724.1"/>
</dbReference>
<dbReference type="Proteomes" id="UP000202420">
    <property type="component" value="Segment"/>
</dbReference>
<keyword evidence="2" id="KW-1185">Reference proteome</keyword>
<dbReference type="SUPFAM" id="SSF48403">
    <property type="entry name" value="Ankyrin repeat"/>
    <property type="match status" value="1"/>
</dbReference>
<accession>A7K7Y7</accession>
<dbReference type="EMBL" id="EF101928">
    <property type="protein sequence ID" value="ABT16161.1"/>
    <property type="molecule type" value="Genomic_DNA"/>
</dbReference>